<keyword evidence="7" id="KW-1185">Reference proteome</keyword>
<evidence type="ECO:0000313" key="6">
    <source>
        <dbReference type="EMBL" id="QRF52928.1"/>
    </source>
</evidence>
<dbReference type="PROSITE" id="PS51891">
    <property type="entry name" value="CENP_V_GFA"/>
    <property type="match status" value="1"/>
</dbReference>
<dbReference type="InterPro" id="IPR011057">
    <property type="entry name" value="Mss4-like_sf"/>
</dbReference>
<evidence type="ECO:0000256" key="4">
    <source>
        <dbReference type="ARBA" id="ARBA00023239"/>
    </source>
</evidence>
<feature type="domain" description="CENP-V/GFA" evidence="5">
    <location>
        <begin position="16"/>
        <end position="124"/>
    </location>
</feature>
<evidence type="ECO:0000256" key="3">
    <source>
        <dbReference type="ARBA" id="ARBA00022833"/>
    </source>
</evidence>
<dbReference type="PANTHER" id="PTHR33337:SF40">
    <property type="entry name" value="CENP-V_GFA DOMAIN-CONTAINING PROTEIN-RELATED"/>
    <property type="match status" value="1"/>
</dbReference>
<dbReference type="InterPro" id="IPR006913">
    <property type="entry name" value="CENP-V/GFA"/>
</dbReference>
<dbReference type="SUPFAM" id="SSF51316">
    <property type="entry name" value="Mss4-like"/>
    <property type="match status" value="1"/>
</dbReference>
<name>A0ABX7EYJ5_9HYPH</name>
<dbReference type="Gene3D" id="3.90.1590.10">
    <property type="entry name" value="glutathione-dependent formaldehyde- activating enzyme (gfa)"/>
    <property type="match status" value="1"/>
</dbReference>
<evidence type="ECO:0000259" key="5">
    <source>
        <dbReference type="PROSITE" id="PS51891"/>
    </source>
</evidence>
<keyword evidence="2" id="KW-0479">Metal-binding</keyword>
<evidence type="ECO:0000313" key="7">
    <source>
        <dbReference type="Proteomes" id="UP000596351"/>
    </source>
</evidence>
<gene>
    <name evidence="6" type="ORF">D4A92_16535</name>
</gene>
<dbReference type="EMBL" id="CP032405">
    <property type="protein sequence ID" value="QRF52928.1"/>
    <property type="molecule type" value="Genomic_DNA"/>
</dbReference>
<reference evidence="6 7" key="1">
    <citation type="submission" date="2018-09" db="EMBL/GenBank/DDBJ databases">
        <title>Rhizobium sp. MAE2-X.</title>
        <authorList>
            <person name="Lee Y."/>
            <person name="Jeon C.O."/>
        </authorList>
    </citation>
    <scope>NUCLEOTIDE SEQUENCE [LARGE SCALE GENOMIC DNA]</scope>
    <source>
        <strain evidence="6 7">MAE2-X</strain>
    </source>
</reference>
<accession>A0ABX7EYJ5</accession>
<dbReference type="Proteomes" id="UP000596351">
    <property type="component" value="Chromosome"/>
</dbReference>
<sequence length="144" mass="15849">MESCMSDVQQSGPMALRGHCLCGGVRFRTSGPVRSSGHCHCESCRRAASSPVTTFFTVPRDSARFEGDSLHFYASSAGVRRGFCGNCGSPMSFETERRPDDIDFYVASLADGLSVAIREHWHWDERVDWLNIVDDLPKGRGGVS</sequence>
<protein>
    <submittedName>
        <fullName evidence="6">GFA family protein</fullName>
    </submittedName>
</protein>
<dbReference type="PANTHER" id="PTHR33337">
    <property type="entry name" value="GFA DOMAIN-CONTAINING PROTEIN"/>
    <property type="match status" value="1"/>
</dbReference>
<evidence type="ECO:0000256" key="2">
    <source>
        <dbReference type="ARBA" id="ARBA00022723"/>
    </source>
</evidence>
<proteinExistence type="inferred from homology"/>
<keyword evidence="3" id="KW-0862">Zinc</keyword>
<evidence type="ECO:0000256" key="1">
    <source>
        <dbReference type="ARBA" id="ARBA00005495"/>
    </source>
</evidence>
<dbReference type="Pfam" id="PF04828">
    <property type="entry name" value="GFA"/>
    <property type="match status" value="1"/>
</dbReference>
<comment type="similarity">
    <text evidence="1">Belongs to the Gfa family.</text>
</comment>
<organism evidence="6 7">
    <name type="scientific">Rhizobium rosettiformans</name>
    <dbReference type="NCBI Taxonomy" id="1368430"/>
    <lineage>
        <taxon>Bacteria</taxon>
        <taxon>Pseudomonadati</taxon>
        <taxon>Pseudomonadota</taxon>
        <taxon>Alphaproteobacteria</taxon>
        <taxon>Hyphomicrobiales</taxon>
        <taxon>Rhizobiaceae</taxon>
        <taxon>Rhizobium/Agrobacterium group</taxon>
        <taxon>Rhizobium</taxon>
    </lineage>
</organism>
<keyword evidence="4" id="KW-0456">Lyase</keyword>